<dbReference type="Proteomes" id="UP000197468">
    <property type="component" value="Unassembled WGS sequence"/>
</dbReference>
<dbReference type="PANTHER" id="PTHR42673:SF4">
    <property type="entry name" value="MALEYLACETOACETATE ISOMERASE"/>
    <property type="match status" value="1"/>
</dbReference>
<dbReference type="CDD" id="cd03043">
    <property type="entry name" value="GST_N_1"/>
    <property type="match status" value="1"/>
</dbReference>
<comment type="caution">
    <text evidence="2">The sequence shown here is derived from an EMBL/GenBank/DDBJ whole genome shotgun (WGS) entry which is preliminary data.</text>
</comment>
<dbReference type="SFLD" id="SFLDS00019">
    <property type="entry name" value="Glutathione_Transferase_(cytos"/>
    <property type="match status" value="1"/>
</dbReference>
<dbReference type="InterPro" id="IPR036282">
    <property type="entry name" value="Glutathione-S-Trfase_C_sf"/>
</dbReference>
<dbReference type="OrthoDB" id="9799538at2"/>
<proteinExistence type="predicted"/>
<dbReference type="SFLD" id="SFLDG00358">
    <property type="entry name" value="Main_(cytGST)"/>
    <property type="match status" value="1"/>
</dbReference>
<dbReference type="Gene3D" id="3.40.30.10">
    <property type="entry name" value="Glutaredoxin"/>
    <property type="match status" value="1"/>
</dbReference>
<gene>
    <name evidence="2" type="ORF">CDN99_13825</name>
</gene>
<dbReference type="GO" id="GO:0006559">
    <property type="term" value="P:L-phenylalanine catabolic process"/>
    <property type="evidence" value="ECO:0007669"/>
    <property type="project" value="TreeGrafter"/>
</dbReference>
<dbReference type="Gene3D" id="1.20.1050.10">
    <property type="match status" value="1"/>
</dbReference>
<dbReference type="InterPro" id="IPR004045">
    <property type="entry name" value="Glutathione_S-Trfase_N"/>
</dbReference>
<evidence type="ECO:0000259" key="1">
    <source>
        <dbReference type="PROSITE" id="PS50404"/>
    </source>
</evidence>
<name>A0A246JDW7_9BURK</name>
<dbReference type="GO" id="GO:0016034">
    <property type="term" value="F:maleylacetoacetate isomerase activity"/>
    <property type="evidence" value="ECO:0007669"/>
    <property type="project" value="TreeGrafter"/>
</dbReference>
<protein>
    <submittedName>
        <fullName evidence="2">Glutathione S-transferase</fullName>
    </submittedName>
</protein>
<dbReference type="AlphaFoldDB" id="A0A246JDW7"/>
<dbReference type="SUPFAM" id="SSF52833">
    <property type="entry name" value="Thioredoxin-like"/>
    <property type="match status" value="1"/>
</dbReference>
<dbReference type="PANTHER" id="PTHR42673">
    <property type="entry name" value="MALEYLACETOACETATE ISOMERASE"/>
    <property type="match status" value="1"/>
</dbReference>
<dbReference type="SUPFAM" id="SSF47616">
    <property type="entry name" value="GST C-terminal domain-like"/>
    <property type="match status" value="1"/>
</dbReference>
<evidence type="ECO:0000313" key="3">
    <source>
        <dbReference type="Proteomes" id="UP000197468"/>
    </source>
</evidence>
<dbReference type="RefSeq" id="WP_088385447.1">
    <property type="nucleotide sequence ID" value="NZ_NIOF01000005.1"/>
</dbReference>
<feature type="domain" description="GST N-terminal" evidence="1">
    <location>
        <begin position="1"/>
        <end position="84"/>
    </location>
</feature>
<dbReference type="Pfam" id="PF13409">
    <property type="entry name" value="GST_N_2"/>
    <property type="match status" value="1"/>
</dbReference>
<keyword evidence="2" id="KW-0808">Transferase</keyword>
<reference evidence="2 3" key="1">
    <citation type="journal article" date="2008" name="Int. J. Syst. Evol. Microbiol.">
        <title>Description of Roseateles aquatilis sp. nov. and Roseateles terrae sp. nov., in the class Betaproteobacteria, and emended description of the genus Roseateles.</title>
        <authorList>
            <person name="Gomila M."/>
            <person name="Bowien B."/>
            <person name="Falsen E."/>
            <person name="Moore E.R."/>
            <person name="Lalucat J."/>
        </authorList>
    </citation>
    <scope>NUCLEOTIDE SEQUENCE [LARGE SCALE GENOMIC DNA]</scope>
    <source>
        <strain evidence="2 3">CCUG 48205</strain>
    </source>
</reference>
<dbReference type="InterPro" id="IPR036249">
    <property type="entry name" value="Thioredoxin-like_sf"/>
</dbReference>
<dbReference type="CDD" id="cd03194">
    <property type="entry name" value="GST_C_3"/>
    <property type="match status" value="1"/>
</dbReference>
<evidence type="ECO:0000313" key="2">
    <source>
        <dbReference type="EMBL" id="OWQ90426.1"/>
    </source>
</evidence>
<sequence>MQLIIGNKNYSSWSMRPWVLMKALDISFEERLLRFDFNPDSAFYRALATVTPTRKVPVLVDDGFAVWDTLAIVEYLADRFPEKEVWPRDLRQRARARSLCAEMHSGFGQLRGLCMMNIDAELATVGQRLVATEPGLAQDLARIADMWIDAIAQSGGPYLFGDFGAADAFFAPVVMRVTRYGLPMPDDLRHYIERVQAHPAVHAWITDAVAEKDFLDFEEPYRDVSGPVPVLKR</sequence>
<dbReference type="Pfam" id="PF13410">
    <property type="entry name" value="GST_C_2"/>
    <property type="match status" value="1"/>
</dbReference>
<dbReference type="InterPro" id="IPR040079">
    <property type="entry name" value="Glutathione_S-Trfase"/>
</dbReference>
<dbReference type="GO" id="GO:0004364">
    <property type="term" value="F:glutathione transferase activity"/>
    <property type="evidence" value="ECO:0007669"/>
    <property type="project" value="TreeGrafter"/>
</dbReference>
<organism evidence="2 3">
    <name type="scientific">Roseateles aquatilis</name>
    <dbReference type="NCBI Taxonomy" id="431061"/>
    <lineage>
        <taxon>Bacteria</taxon>
        <taxon>Pseudomonadati</taxon>
        <taxon>Pseudomonadota</taxon>
        <taxon>Betaproteobacteria</taxon>
        <taxon>Burkholderiales</taxon>
        <taxon>Sphaerotilaceae</taxon>
        <taxon>Roseateles</taxon>
    </lineage>
</organism>
<keyword evidence="3" id="KW-1185">Reference proteome</keyword>
<dbReference type="GO" id="GO:0006749">
    <property type="term" value="P:glutathione metabolic process"/>
    <property type="evidence" value="ECO:0007669"/>
    <property type="project" value="TreeGrafter"/>
</dbReference>
<dbReference type="EMBL" id="NIOF01000005">
    <property type="protein sequence ID" value="OWQ90426.1"/>
    <property type="molecule type" value="Genomic_DNA"/>
</dbReference>
<dbReference type="PROSITE" id="PS50404">
    <property type="entry name" value="GST_NTER"/>
    <property type="match status" value="1"/>
</dbReference>
<accession>A0A246JDW7</accession>